<dbReference type="EMBL" id="CP015105">
    <property type="protein sequence ID" value="ASJ11636.1"/>
    <property type="molecule type" value="Genomic_DNA"/>
</dbReference>
<dbReference type="RefSeq" id="WP_074631466.1">
    <property type="nucleotide sequence ID" value="NZ_CP015105.1"/>
</dbReference>
<dbReference type="Proteomes" id="UP000182125">
    <property type="component" value="Unassembled WGS sequence"/>
</dbReference>
<dbReference type="Pfam" id="PF10102">
    <property type="entry name" value="DUF2341"/>
    <property type="match status" value="1"/>
</dbReference>
<evidence type="ECO:0000313" key="4">
    <source>
        <dbReference type="Proteomes" id="UP000182125"/>
    </source>
</evidence>
<keyword evidence="5" id="KW-1185">Reference proteome</keyword>
<dbReference type="KEGG" id="ttd:A3L14_01465"/>
<evidence type="ECO:0000259" key="1">
    <source>
        <dbReference type="Pfam" id="PF10102"/>
    </source>
</evidence>
<name>A0A1I0PQG4_9EURY</name>
<dbReference type="GeneID" id="33333050"/>
<reference evidence="4" key="2">
    <citation type="submission" date="2016-10" db="EMBL/GenBank/DDBJ databases">
        <authorList>
            <person name="Varghese N."/>
            <person name="Submissions S."/>
        </authorList>
    </citation>
    <scope>NUCLEOTIDE SEQUENCE [LARGE SCALE GENOMIC DNA]</scope>
    <source>
        <strain evidence="4">OGL-20</strain>
    </source>
</reference>
<sequence length="1124" mass="126889">MKKRRAFLMNSTAILLLIPLMLLLATYEDVSSQIIMSQSERTQVERTYRVVSYVEMDFQRTLEISGKRAIVTVVDYIANTRDFLDPNDPDGMANATIRDLVLFGQSPQVASNYSERLMRDQTVLGWLGNMSTELRKQGYELKIANRTIAEIEAMSVSQRSSFLRSSIELTVAPLDAFRIVIRARIKDVTISDVSGKVVYTGPIPRENYVYSIISIENLEDPIFSALTYGRYYRSIEPCEYTFPELMDRPVKTLYGNGTSTSDHVLGKYSSTAWDTGHIFYGNSYPGDGADGYVLRSGDITGITAPIIVNTTINGVPISPLEIFNDDDVGVLVFGNVSATNHWCGSNYKWRVNITIPSYADGSLVLLKIPASIFPGIYHTDGTASMMIYEKSDIACTPVPFWIEYWGTSYVWIWIRASGTDYSIYFTDSPSYATDGYNKEYLFWLIDTFDGTSINPVLWSSLADAYLDGNGHLVVPGGTEKLALQTVNAIDGAFFVRFRMKPDSTALDFDGGVETEFNYTETQALGNYLKVIVRYDGPELIDTTNVQVPIRLSAANISGINADPATNRAEILTYSDPLLQNRIPFWIEYWDTAGAQIWVKTNLTYTGRTWSNGWVYHYNATVYIKYNTGTLTRGDGNQVFEFFDDFTGTTLDTGKWDTHGNPTVSNGYLRLPSRSWIWSKATFPSTYIMDIRGKLVDNPGIMWNIRRSTGWGRIEDINYYGDGRGYLWWFNVLTSNWIGWYDSSTTEYTLNSFQNIELRVTPFWTDIYQFSDWTNKALRSSYNAGASNNRAVGLEQWNGGPSEYDWVFVRKYLEDEYLSYTITQAGGTQTTTETEKVQFIDDNPGFSDHNEDTLAILENWENSLVSDNPTTLSDYRRYQIVFTPVSGGVDLEFTDVDNPLRSATVRINKEPVSPTKVGIVIDSQPQGALINAAYFDWIVIGRMPYYTTDSVSSTTVESAPQTGSAYNARAYDLQPLISCIVDQKYFGTYNGISFFERLENSVTNHAKYFQLAKEMQDELGMKYGGEYYPIGLVSFMVPNADYDRKLFDIFNNFGITVEDGQSSVDYYFLNYYFGRMDKTPAYRVWGISYGTSALTGDLSVVPFFLDNQTAAAILGPTGAEDLLKR</sequence>
<dbReference type="Proteomes" id="UP000250136">
    <property type="component" value="Chromosome"/>
</dbReference>
<proteinExistence type="predicted"/>
<dbReference type="InterPro" id="IPR018765">
    <property type="entry name" value="DUF2341"/>
</dbReference>
<reference evidence="2 5" key="1">
    <citation type="submission" date="2016-04" db="EMBL/GenBank/DDBJ databases">
        <title>Complete genome sequence of Thermococcus thioreducens type strain OGL-20P.</title>
        <authorList>
            <person name="Oger P.M."/>
        </authorList>
    </citation>
    <scope>NUCLEOTIDE SEQUENCE [LARGE SCALE GENOMIC DNA]</scope>
    <source>
        <strain evidence="2 5">OGL-20P</strain>
    </source>
</reference>
<accession>A0A1I0PQG4</accession>
<evidence type="ECO:0000313" key="5">
    <source>
        <dbReference type="Proteomes" id="UP000250136"/>
    </source>
</evidence>
<gene>
    <name evidence="2" type="ORF">A3L14_01465</name>
    <name evidence="3" type="ORF">SAMN05216170_1989</name>
</gene>
<dbReference type="OrthoDB" id="101984at2157"/>
<organism evidence="3 4">
    <name type="scientific">Thermococcus thioreducens</name>
    <dbReference type="NCBI Taxonomy" id="277988"/>
    <lineage>
        <taxon>Archaea</taxon>
        <taxon>Methanobacteriati</taxon>
        <taxon>Methanobacteriota</taxon>
        <taxon>Thermococci</taxon>
        <taxon>Thermococcales</taxon>
        <taxon>Thermococcaceae</taxon>
        <taxon>Thermococcus</taxon>
    </lineage>
</organism>
<protein>
    <recommendedName>
        <fullName evidence="1">DUF2341 domain-containing protein</fullName>
    </recommendedName>
</protein>
<dbReference type="EMBL" id="FOIW01000002">
    <property type="protein sequence ID" value="SEW16515.1"/>
    <property type="molecule type" value="Genomic_DNA"/>
</dbReference>
<evidence type="ECO:0000313" key="2">
    <source>
        <dbReference type="EMBL" id="ASJ11636.1"/>
    </source>
</evidence>
<reference evidence="3" key="3">
    <citation type="submission" date="2016-10" db="EMBL/GenBank/DDBJ databases">
        <authorList>
            <person name="de Groot N.N."/>
        </authorList>
    </citation>
    <scope>NUCLEOTIDE SEQUENCE [LARGE SCALE GENOMIC DNA]</scope>
    <source>
        <strain evidence="3">OGL-20</strain>
    </source>
</reference>
<evidence type="ECO:0000313" key="3">
    <source>
        <dbReference type="EMBL" id="SEW16515.1"/>
    </source>
</evidence>
<feature type="domain" description="DUF2341" evidence="1">
    <location>
        <begin position="580"/>
        <end position="657"/>
    </location>
</feature>
<dbReference type="AlphaFoldDB" id="A0A1I0PQG4"/>